<evidence type="ECO:0000313" key="3">
    <source>
        <dbReference type="Proteomes" id="UP001596044"/>
    </source>
</evidence>
<evidence type="ECO:0000256" key="1">
    <source>
        <dbReference type="SAM" id="MobiDB-lite"/>
    </source>
</evidence>
<dbReference type="EMBL" id="JBHSMJ010000014">
    <property type="protein sequence ID" value="MFC5448967.1"/>
    <property type="molecule type" value="Genomic_DNA"/>
</dbReference>
<accession>A0ABW0K8E9</accession>
<name>A0ABW0K8E9_9BACL</name>
<feature type="compositionally biased region" description="Basic and acidic residues" evidence="1">
    <location>
        <begin position="8"/>
        <end position="22"/>
    </location>
</feature>
<protein>
    <submittedName>
        <fullName evidence="2">Uncharacterized protein</fullName>
    </submittedName>
</protein>
<evidence type="ECO:0000313" key="2">
    <source>
        <dbReference type="EMBL" id="MFC5448967.1"/>
    </source>
</evidence>
<comment type="caution">
    <text evidence="2">The sequence shown here is derived from an EMBL/GenBank/DDBJ whole genome shotgun (WGS) entry which is preliminary data.</text>
</comment>
<dbReference type="Proteomes" id="UP001596044">
    <property type="component" value="Unassembled WGS sequence"/>
</dbReference>
<keyword evidence="3" id="KW-1185">Reference proteome</keyword>
<organism evidence="2 3">
    <name type="scientific">Paenibacillus aestuarii</name>
    <dbReference type="NCBI Taxonomy" id="516965"/>
    <lineage>
        <taxon>Bacteria</taxon>
        <taxon>Bacillati</taxon>
        <taxon>Bacillota</taxon>
        <taxon>Bacilli</taxon>
        <taxon>Bacillales</taxon>
        <taxon>Paenibacillaceae</taxon>
        <taxon>Paenibacillus</taxon>
    </lineage>
</organism>
<gene>
    <name evidence="2" type="ORF">ACFPOG_11870</name>
</gene>
<feature type="region of interest" description="Disordered" evidence="1">
    <location>
        <begin position="1"/>
        <end position="24"/>
    </location>
</feature>
<sequence>MTTLELVKSQDEAQKKNNDSMRPKSYYVGYPDREMIKEYASRYKKLDESIAAKILNDYCTRLKIKNAKRFSEDVILAIFSNSNPPLIRQNEEQSPLL</sequence>
<reference evidence="3" key="1">
    <citation type="journal article" date="2019" name="Int. J. Syst. Evol. Microbiol.">
        <title>The Global Catalogue of Microorganisms (GCM) 10K type strain sequencing project: providing services to taxonomists for standard genome sequencing and annotation.</title>
        <authorList>
            <consortium name="The Broad Institute Genomics Platform"/>
            <consortium name="The Broad Institute Genome Sequencing Center for Infectious Disease"/>
            <person name="Wu L."/>
            <person name="Ma J."/>
        </authorList>
    </citation>
    <scope>NUCLEOTIDE SEQUENCE [LARGE SCALE GENOMIC DNA]</scope>
    <source>
        <strain evidence="3">KACC 11904</strain>
    </source>
</reference>
<dbReference type="RefSeq" id="WP_270884168.1">
    <property type="nucleotide sequence ID" value="NZ_JAQFVF010000063.1"/>
</dbReference>
<proteinExistence type="predicted"/>